<reference evidence="2" key="1">
    <citation type="submission" date="2020-05" db="EMBL/GenBank/DDBJ databases">
        <title>Phylogenomic resolution of chytrid fungi.</title>
        <authorList>
            <person name="Stajich J.E."/>
            <person name="Amses K."/>
            <person name="Simmons R."/>
            <person name="Seto K."/>
            <person name="Myers J."/>
            <person name="Bonds A."/>
            <person name="Quandt C.A."/>
            <person name="Barry K."/>
            <person name="Liu P."/>
            <person name="Grigoriev I."/>
            <person name="Longcore J.E."/>
            <person name="James T.Y."/>
        </authorList>
    </citation>
    <scope>NUCLEOTIDE SEQUENCE</scope>
    <source>
        <strain evidence="2">JEL0318</strain>
    </source>
</reference>
<feature type="region of interest" description="Disordered" evidence="1">
    <location>
        <begin position="469"/>
        <end position="510"/>
    </location>
</feature>
<evidence type="ECO:0000313" key="2">
    <source>
        <dbReference type="EMBL" id="KAJ3032210.1"/>
    </source>
</evidence>
<feature type="region of interest" description="Disordered" evidence="1">
    <location>
        <begin position="429"/>
        <end position="456"/>
    </location>
</feature>
<feature type="region of interest" description="Disordered" evidence="1">
    <location>
        <begin position="1"/>
        <end position="36"/>
    </location>
</feature>
<evidence type="ECO:0000256" key="1">
    <source>
        <dbReference type="SAM" id="MobiDB-lite"/>
    </source>
</evidence>
<evidence type="ECO:0000313" key="3">
    <source>
        <dbReference type="Proteomes" id="UP001212841"/>
    </source>
</evidence>
<feature type="region of interest" description="Disordered" evidence="1">
    <location>
        <begin position="363"/>
        <end position="393"/>
    </location>
</feature>
<feature type="region of interest" description="Disordered" evidence="1">
    <location>
        <begin position="286"/>
        <end position="337"/>
    </location>
</feature>
<comment type="caution">
    <text evidence="2">The sequence shown here is derived from an EMBL/GenBank/DDBJ whole genome shotgun (WGS) entry which is preliminary data.</text>
</comment>
<dbReference type="AlphaFoldDB" id="A0AAD5WWX0"/>
<keyword evidence="3" id="KW-1185">Reference proteome</keyword>
<name>A0AAD5WWX0_9FUNG</name>
<gene>
    <name evidence="2" type="ORF">HK097_005366</name>
</gene>
<proteinExistence type="predicted"/>
<feature type="compositionally biased region" description="Pro residues" evidence="1">
    <location>
        <begin position="135"/>
        <end position="145"/>
    </location>
</feature>
<sequence>MNATRTPIIREKPVKTVTASGRPGKAGNLPKELQPRPIMRQAMPHMTAAPVRSKAEKFAVDFFRTEKRLQLEDEHQEAIIKQTGGIVPPTLSVVRKVYVTNMPSQVSLAPSGVSATAANMPPPQDGDRGRKKRPPPAGSFPPYKRPPGGGGGGALGGGMPGRFPAANVVGKKGGKGADVVSRNPVSGIITITDTQNLQDIVESSTTASTGGNLTLQQPPSPKFVRPLPFGPTGSSRVDIPTPLTANSELARSRAQPNYRGKKPGGLSVITSGIGPESGYNIQVSTGAPTLTGSTPSSTGTAIYVGPAGVRSPKGKGPANTPSPLPGSSASPADYGDPTWTWNRRAAVPHAAAEANALYGPPITGKSAARASPAPKTAMDGLPQAGGPAKGTPQMVATQAGNARALPLGPGTAVKRNLMNGLRKDVNARSKRGRMDSAPLSPSPYLPLGAGTAQKRPAEKLRGMEAVRGKKAARLDPSPLSPSPYLPLGPATGGKRAAVYPDTQRKKAKSAPILPTVATRPAGTFAGVVIPQRRTRVAAAVPVAPAPTAARRPAGTFAGVVIPKTRNGRKKK</sequence>
<feature type="compositionally biased region" description="Gly residues" evidence="1">
    <location>
        <begin position="147"/>
        <end position="159"/>
    </location>
</feature>
<accession>A0AAD5WWX0</accession>
<dbReference type="EMBL" id="JADGJD010002508">
    <property type="protein sequence ID" value="KAJ3032210.1"/>
    <property type="molecule type" value="Genomic_DNA"/>
</dbReference>
<protein>
    <submittedName>
        <fullName evidence="2">Uncharacterized protein</fullName>
    </submittedName>
</protein>
<feature type="region of interest" description="Disordered" evidence="1">
    <location>
        <begin position="110"/>
        <end position="159"/>
    </location>
</feature>
<feature type="compositionally biased region" description="Low complexity" evidence="1">
    <location>
        <begin position="286"/>
        <end position="301"/>
    </location>
</feature>
<organism evidence="2 3">
    <name type="scientific">Rhizophlyctis rosea</name>
    <dbReference type="NCBI Taxonomy" id="64517"/>
    <lineage>
        <taxon>Eukaryota</taxon>
        <taxon>Fungi</taxon>
        <taxon>Fungi incertae sedis</taxon>
        <taxon>Chytridiomycota</taxon>
        <taxon>Chytridiomycota incertae sedis</taxon>
        <taxon>Chytridiomycetes</taxon>
        <taxon>Rhizophlyctidales</taxon>
        <taxon>Rhizophlyctidaceae</taxon>
        <taxon>Rhizophlyctis</taxon>
    </lineage>
</organism>
<dbReference type="Proteomes" id="UP001212841">
    <property type="component" value="Unassembled WGS sequence"/>
</dbReference>